<dbReference type="RefSeq" id="WP_009992588.1">
    <property type="nucleotide sequence ID" value="NZ_LT549890.1"/>
</dbReference>
<reference evidence="8" key="1">
    <citation type="submission" date="2016-04" db="EMBL/GenBank/DDBJ databases">
        <authorList>
            <person name="Shah S.A."/>
            <person name="Garrett R.A."/>
        </authorList>
    </citation>
    <scope>NUCLEOTIDE SEQUENCE [LARGE SCALE GENOMIC DNA]</scope>
    <source>
        <strain evidence="8">ATCC 35091 / DSM 1616 / JCM 8930 / NBRC 15331 / P1</strain>
    </source>
</reference>
<keyword evidence="1" id="KW-0540">Nuclease</keyword>
<keyword evidence="4" id="KW-0051">Antiviral defense</keyword>
<dbReference type="InterPro" id="IPR010156">
    <property type="entry name" value="CRISPR-assoc_prot_Cas6"/>
</dbReference>
<gene>
    <name evidence="7" type="ORF">SSOP1_1498</name>
</gene>
<proteinExistence type="predicted"/>
<evidence type="ECO:0000313" key="8">
    <source>
        <dbReference type="Proteomes" id="UP000076770"/>
    </source>
</evidence>
<evidence type="ECO:0000259" key="5">
    <source>
        <dbReference type="Pfam" id="PF10040"/>
    </source>
</evidence>
<dbReference type="AlphaFoldDB" id="A0A157T115"/>
<dbReference type="Proteomes" id="UP000076770">
    <property type="component" value="Chromosome i"/>
</dbReference>
<accession>A0A157T115</accession>
<dbReference type="GeneID" id="27427749"/>
<protein>
    <submittedName>
        <fullName evidence="7">CRISPR-associated protein Cas6</fullName>
    </submittedName>
</protein>
<dbReference type="Pfam" id="PF17952">
    <property type="entry name" value="Cas6_N"/>
    <property type="match status" value="1"/>
</dbReference>
<evidence type="ECO:0000259" key="6">
    <source>
        <dbReference type="Pfam" id="PF17952"/>
    </source>
</evidence>
<name>A0A157T115_SACSO</name>
<dbReference type="EMBL" id="LT549890">
    <property type="protein sequence ID" value="SAI85052.1"/>
    <property type="molecule type" value="Genomic_DNA"/>
</dbReference>
<dbReference type="GO" id="GO:0004519">
    <property type="term" value="F:endonuclease activity"/>
    <property type="evidence" value="ECO:0007669"/>
    <property type="project" value="UniProtKB-KW"/>
</dbReference>
<feature type="domain" description="CRISPR-associated protein Cas6 C-terminal" evidence="5">
    <location>
        <begin position="103"/>
        <end position="227"/>
    </location>
</feature>
<feature type="domain" description="Cas6 N-terminal" evidence="6">
    <location>
        <begin position="2"/>
        <end position="89"/>
    </location>
</feature>
<dbReference type="InterPro" id="IPR019267">
    <property type="entry name" value="CRISPR-assoc_Cas6_C"/>
</dbReference>
<sequence length="233" mass="27317">MFLSFSPTYSKITESKEPHKPLRITVIKDHGKPLYSTGKNKIVLKTENTYTFTVNTLLEDVVKEVVKTESVNKEIYNTKFHVELENIIVKEEFKINDARFYKIHFKTPTLLQPPRPSIKRKGNRYVLFPYVPLLFYSIASHWNRYMNNKIVGVTGSKTLYYFREVNYKIRPLTAYYGNIPNKGFVGWVLFELKARKGSNLRENIRRLLDYANYFGIGKSRNIGFGEVDVRPLE</sequence>
<dbReference type="Pfam" id="PF10040">
    <property type="entry name" value="CRISPR_Cas6"/>
    <property type="match status" value="1"/>
</dbReference>
<evidence type="ECO:0000256" key="4">
    <source>
        <dbReference type="ARBA" id="ARBA00023118"/>
    </source>
</evidence>
<dbReference type="NCBIfam" id="TIGR01877">
    <property type="entry name" value="cas_cas6"/>
    <property type="match status" value="1"/>
</dbReference>
<keyword evidence="3" id="KW-0378">Hydrolase</keyword>
<organism evidence="7 8">
    <name type="scientific">Saccharolobus solfataricus</name>
    <name type="common">Sulfolobus solfataricus</name>
    <dbReference type="NCBI Taxonomy" id="2287"/>
    <lineage>
        <taxon>Archaea</taxon>
        <taxon>Thermoproteota</taxon>
        <taxon>Thermoprotei</taxon>
        <taxon>Sulfolobales</taxon>
        <taxon>Sulfolobaceae</taxon>
        <taxon>Saccharolobus</taxon>
    </lineage>
</organism>
<dbReference type="GeneID" id="1454394"/>
<dbReference type="GO" id="GO:0051607">
    <property type="term" value="P:defense response to virus"/>
    <property type="evidence" value="ECO:0007669"/>
    <property type="project" value="UniProtKB-KW"/>
</dbReference>
<evidence type="ECO:0000256" key="1">
    <source>
        <dbReference type="ARBA" id="ARBA00022722"/>
    </source>
</evidence>
<dbReference type="Gene3D" id="3.30.70.1900">
    <property type="match status" value="1"/>
</dbReference>
<dbReference type="Gene3D" id="2.40.30.310">
    <property type="match status" value="1"/>
</dbReference>
<dbReference type="InterPro" id="IPR041165">
    <property type="entry name" value="Cas6_N_arch"/>
</dbReference>
<evidence type="ECO:0000313" key="7">
    <source>
        <dbReference type="EMBL" id="SAI85052.1"/>
    </source>
</evidence>
<dbReference type="PATRIC" id="fig|2287.9.peg.1536"/>
<evidence type="ECO:0000256" key="2">
    <source>
        <dbReference type="ARBA" id="ARBA00022759"/>
    </source>
</evidence>
<keyword evidence="2" id="KW-0255">Endonuclease</keyword>
<dbReference type="GO" id="GO:0016788">
    <property type="term" value="F:hydrolase activity, acting on ester bonds"/>
    <property type="evidence" value="ECO:0007669"/>
    <property type="project" value="InterPro"/>
</dbReference>
<evidence type="ECO:0000256" key="3">
    <source>
        <dbReference type="ARBA" id="ARBA00022801"/>
    </source>
</evidence>